<sequence>MENTATVSGTEVKKYRRAGFMDEVRGFCILCMVVYHVCFDLNYTYNIHIPIMFDGWFDIVRDIFAGAFMFISGMSSRYSHNNAKRGIQCFFIGMIITFIFAFFAPSAPILFGILHFMGVSMMIYAIGDKFFLKIPAPVGIAVCAVLFLLTRGIMYGYLGPAQGVGIKLPEFIYNAGLLFPLGFRAPSFQSMDYFPLLPWFFVFLAGAYTGKYAIEDKMPAFFYKTHCKPLALAGRYTLWIYVLHQPVAMVFFLLIFGRI</sequence>
<keyword evidence="1" id="KW-1133">Transmembrane helix</keyword>
<name>A0A174Z7S9_9FIRM</name>
<keyword evidence="1" id="KW-0472">Membrane</keyword>
<feature type="domain" description="Heparan-alpha-glucosaminide N-acetyltransferase catalytic" evidence="2">
    <location>
        <begin position="17"/>
        <end position="246"/>
    </location>
</feature>
<dbReference type="AlphaFoldDB" id="A0A174Z7S9"/>
<feature type="transmembrane region" description="Helical" evidence="1">
    <location>
        <begin position="55"/>
        <end position="74"/>
    </location>
</feature>
<evidence type="ECO:0000259" key="2">
    <source>
        <dbReference type="Pfam" id="PF07786"/>
    </source>
</evidence>
<organism evidence="3 4">
    <name type="scientific">[Eubacterium] siraeum</name>
    <dbReference type="NCBI Taxonomy" id="39492"/>
    <lineage>
        <taxon>Bacteria</taxon>
        <taxon>Bacillati</taxon>
        <taxon>Bacillota</taxon>
        <taxon>Clostridia</taxon>
        <taxon>Eubacteriales</taxon>
        <taxon>Oscillospiraceae</taxon>
        <taxon>Oscillospiraceae incertae sedis</taxon>
    </lineage>
</organism>
<feature type="transmembrane region" description="Helical" evidence="1">
    <location>
        <begin position="238"/>
        <end position="256"/>
    </location>
</feature>
<evidence type="ECO:0000313" key="4">
    <source>
        <dbReference type="Proteomes" id="UP000095662"/>
    </source>
</evidence>
<feature type="transmembrane region" description="Helical" evidence="1">
    <location>
        <begin position="86"/>
        <end position="103"/>
    </location>
</feature>
<feature type="transmembrane region" description="Helical" evidence="1">
    <location>
        <begin position="24"/>
        <end position="43"/>
    </location>
</feature>
<keyword evidence="1" id="KW-0812">Transmembrane</keyword>
<dbReference type="STRING" id="39492.ERS852540_00680"/>
<dbReference type="EMBL" id="CZBY01000004">
    <property type="protein sequence ID" value="CUQ83404.1"/>
    <property type="molecule type" value="Genomic_DNA"/>
</dbReference>
<evidence type="ECO:0000256" key="1">
    <source>
        <dbReference type="SAM" id="Phobius"/>
    </source>
</evidence>
<protein>
    <submittedName>
        <fullName evidence="3">Predicted membrane protein</fullName>
    </submittedName>
</protein>
<dbReference type="Pfam" id="PF07786">
    <property type="entry name" value="HGSNAT_cat"/>
    <property type="match status" value="1"/>
</dbReference>
<dbReference type="Proteomes" id="UP000095662">
    <property type="component" value="Unassembled WGS sequence"/>
</dbReference>
<dbReference type="OrthoDB" id="9807591at2"/>
<accession>A0A174Z7S9</accession>
<evidence type="ECO:0000313" key="3">
    <source>
        <dbReference type="EMBL" id="CUQ83404.1"/>
    </source>
</evidence>
<feature type="transmembrane region" description="Helical" evidence="1">
    <location>
        <begin position="138"/>
        <end position="158"/>
    </location>
</feature>
<proteinExistence type="predicted"/>
<dbReference type="InterPro" id="IPR012429">
    <property type="entry name" value="HGSNAT_cat"/>
</dbReference>
<reference evidence="3 4" key="1">
    <citation type="submission" date="2015-09" db="EMBL/GenBank/DDBJ databases">
        <authorList>
            <consortium name="Pathogen Informatics"/>
        </authorList>
    </citation>
    <scope>NUCLEOTIDE SEQUENCE [LARGE SCALE GENOMIC DNA]</scope>
    <source>
        <strain evidence="3 4">2789STDY5834928</strain>
    </source>
</reference>
<gene>
    <name evidence="3" type="ORF">ERS852540_00680</name>
</gene>
<feature type="transmembrane region" description="Helical" evidence="1">
    <location>
        <begin position="193"/>
        <end position="214"/>
    </location>
</feature>